<proteinExistence type="predicted"/>
<evidence type="ECO:0000313" key="1">
    <source>
        <dbReference type="EMBL" id="KAG4305432.1"/>
    </source>
</evidence>
<gene>
    <name evidence="1" type="ORF">PORY_000988</name>
</gene>
<sequence>MVLKVSLCDESPKSRLIVSHIANVVRKSKKSIIITSAGIFSDPETSEFRSTDGLYRFIEKRCANIMTKVEDMVNSLMFQDHIPSSIVYSLMEELQTLILSAKARNSDKFFQILKDRSSLLQFYTRNINNLKAQEELYSKNTKKNNVTEMYNDVHKLKCAICGAKCDHTAEKIGLLKNSSEPNCSECLNKNKKKLLNEKKALKTKNLQQNVVFYDETRPINDFLAQVTADIKKRPDLLLIIGISLRLAIRSLIKDISKIVHSNGGKVIFINHIEPPYNEWKNIIDWYVEADCNQWIEDLKKRNSMFMYQSRFPGISFKKKKKIYAEKHSKKYGKSVPIVSEFSDSSPPLVFNKTYIDYGAKNFQKKVTSNTCRINFSVPPPKMAPLVVKDKIHEIVIFFIFHKVNRLSSFYLKKDHLKFLSQIINKNMSFEEKLSKIRTQYSSKNDYQKQISAVLLAIEDTLHNENVEGNVVAYFGSLLSLLEKSLLDINNKGLLYSILYLLNLVIPFTNKSLLRIKYDKISILLGKVFANSELDTSILRLSISCLQHFLIIQENSTWTNPNNNIKSLFSCLVILGIDSRPKVRKKAHDAIGKILSHPPPSPLIIHPILDFVSKEILNISKRAIFEFKENTKHKNKTFDHSKTIHTFQLLKVIVNTGGWPSSKIEQLCDILMEVSETKDYYLIAIAFEVFQIIFKKLEFVSEKLRGILDLILKKKPSEKDAVLLPLWFSVLITGFESYSKLEEDSAFTLLQVIFIDIFPSLQSNSLEIRTSCSKVLIRLITNCIPSYIGENNEAVINLSKTTMQGFTLSYRIAWKEIFEILIAFFERLPFYIDPYFIDALKLIDKMRTKESFDGKLQADQVIGAAIKAIGPRTILEILPLDFNLESEKQPTRIWMLTTLRSNICNTELQHFISEFIPLSKQLYEKIIKNENPVEKKTLEAYIEQIWALFPSYCKFPIDIKTAFSEDFVELLTTILYNQTDLRPIICQALQILINKNKEIVDDNNNNEKSRVKSYITKLDAERNLAHLQKFAPTILSILFDIYSQTLSQFREYILTCIKSWLSITSKEEIENIFNRVTELLSQSLKEKQKEGSDKEKIASTSHAILDILIIITIYLPFDASLPLYNIVNSQISDETDHILQKKAYNLFCKMVENPSIKIFLEDNIQELQKIFLENAFKTTTSIKKYRFSALFHIINILPSTDLHFIPLILSEVIIGTKDSNKKARYMAYNLLILMGNKMSKGGIIENSKIPEVDTTSNLNANIQEFFTMVSAGLAGSSPHMISATIVSITRLLFEFKDSLNPDFINQLLSTVYMYIASNNHEIAKSALGFVKMTVVCLPVSIMQNRLPILIPNLMVWIHEHKGHFKAKVKNIIERMIRRYGFEIVEKEVPDQDKKLLTNIRKTKERLKRRKIARENKSKESTLNHEHNILDKNHKIYKDNDDDSDISIFTDSSEFKDKKATEKQTIIKKIDDELIDLLDTNSLVHVVTTNSKNQKKTKEKNQSIHSQFKVDSRGKIIIDDYDKIHDSKKSSKSSSDNFNAYLSSIKNKDNFSRGQSNKIRFSNKRKKQSDDDSTDTENNIKTKRHVNNQNTKNTQNFKHIKNKHKIVRFR</sequence>
<comment type="caution">
    <text evidence="1">The sequence shown here is derived from an EMBL/GenBank/DDBJ whole genome shotgun (WGS) entry which is preliminary data.</text>
</comment>
<name>A0ACB7CCG3_9ASCO</name>
<accession>A0ACB7CCG3</accession>
<protein>
    <submittedName>
        <fullName evidence="1">Uncharacterized protein</fullName>
    </submittedName>
</protein>
<dbReference type="EMBL" id="JABTEG010000003">
    <property type="protein sequence ID" value="KAG4305432.1"/>
    <property type="molecule type" value="Genomic_DNA"/>
</dbReference>
<evidence type="ECO:0000313" key="2">
    <source>
        <dbReference type="Proteomes" id="UP000768646"/>
    </source>
</evidence>
<dbReference type="Proteomes" id="UP000768646">
    <property type="component" value="Unassembled WGS sequence"/>
</dbReference>
<organism evidence="1 2">
    <name type="scientific">Pneumocystis oryctolagi</name>
    <dbReference type="NCBI Taxonomy" id="42067"/>
    <lineage>
        <taxon>Eukaryota</taxon>
        <taxon>Fungi</taxon>
        <taxon>Dikarya</taxon>
        <taxon>Ascomycota</taxon>
        <taxon>Taphrinomycotina</taxon>
        <taxon>Pneumocystomycetes</taxon>
        <taxon>Pneumocystaceae</taxon>
        <taxon>Pneumocystis</taxon>
    </lineage>
</organism>
<reference evidence="1 2" key="1">
    <citation type="journal article" date="2021" name="Commun. Biol.">
        <title>Genomic insights into the host specific adaptation of the Pneumocystis genus.</title>
        <authorList>
            <person name="Cisse O.H."/>
            <person name="Ma L."/>
            <person name="Dekker J.P."/>
            <person name="Khil P.P."/>
            <person name="Youn J.-H."/>
            <person name="Brenchley J.M."/>
            <person name="Blair R."/>
            <person name="Pahar B."/>
            <person name="Chabe M."/>
            <person name="Van Rompay K.K.A."/>
            <person name="Keesler R."/>
            <person name="Sukura A."/>
            <person name="Hirsch V."/>
            <person name="Kutty G."/>
            <person name="Liu Y."/>
            <person name="Peng L."/>
            <person name="Chen J."/>
            <person name="Song J."/>
            <person name="Weissenbacher-Lang C."/>
            <person name="Xu J."/>
            <person name="Upham N.S."/>
            <person name="Stajich J.E."/>
            <person name="Cuomo C.A."/>
            <person name="Cushion M.T."/>
            <person name="Kovacs J.A."/>
        </authorList>
    </citation>
    <scope>NUCLEOTIDE SEQUENCE [LARGE SCALE GENOMIC DNA]</scope>
    <source>
        <strain evidence="1 2">RABM</strain>
    </source>
</reference>
<keyword evidence="2" id="KW-1185">Reference proteome</keyword>